<dbReference type="Pfam" id="PF02464">
    <property type="entry name" value="CinA"/>
    <property type="match status" value="1"/>
</dbReference>
<dbReference type="InterPro" id="IPR008136">
    <property type="entry name" value="CinA_C"/>
</dbReference>
<keyword evidence="2" id="KW-0378">Hydrolase</keyword>
<accession>A0A3B1BG58</accession>
<sequence length="162" mass="16795">MGLHNDIDAIAKELGDLSLVAGSVIVTAESCTGGWVAKTLTDIPGSSAWFDRGFVAYTNEAKQEMLGVQPETLATHGAVSEQTTLEMAQGAIKQGRGTVTVAISGIAGPSGAMPGKPVGTVWFAWVQQGGIEKTCCKHFAGSRGEIRHQAAACALRGLIEVI</sequence>
<name>A0A3B1BG58_9ZZZZ</name>
<dbReference type="EC" id="3.5.1.42" evidence="2"/>
<protein>
    <submittedName>
        <fullName evidence="2">Nicotinamide-nucleotide amidase</fullName>
        <ecNumber evidence="2">3.5.1.42</ecNumber>
    </submittedName>
</protein>
<organism evidence="2">
    <name type="scientific">hydrothermal vent metagenome</name>
    <dbReference type="NCBI Taxonomy" id="652676"/>
    <lineage>
        <taxon>unclassified sequences</taxon>
        <taxon>metagenomes</taxon>
        <taxon>ecological metagenomes</taxon>
    </lineage>
</organism>
<dbReference type="GO" id="GO:0019159">
    <property type="term" value="F:nicotinamide-nucleotide amidase activity"/>
    <property type="evidence" value="ECO:0007669"/>
    <property type="project" value="UniProtKB-EC"/>
</dbReference>
<dbReference type="InterPro" id="IPR036653">
    <property type="entry name" value="CinA-like_C"/>
</dbReference>
<dbReference type="EMBL" id="UOFX01000002">
    <property type="protein sequence ID" value="VAX05195.1"/>
    <property type="molecule type" value="Genomic_DNA"/>
</dbReference>
<dbReference type="SUPFAM" id="SSF142433">
    <property type="entry name" value="CinA-like"/>
    <property type="match status" value="1"/>
</dbReference>
<gene>
    <name evidence="2" type="ORF">MNBD_GAMMA26-2101</name>
</gene>
<dbReference type="AlphaFoldDB" id="A0A3B1BG58"/>
<feature type="domain" description="CinA C-terminal" evidence="1">
    <location>
        <begin position="9"/>
        <end position="161"/>
    </location>
</feature>
<evidence type="ECO:0000259" key="1">
    <source>
        <dbReference type="Pfam" id="PF02464"/>
    </source>
</evidence>
<dbReference type="Gene3D" id="3.90.950.20">
    <property type="entry name" value="CinA-like"/>
    <property type="match status" value="1"/>
</dbReference>
<dbReference type="NCBIfam" id="TIGR00199">
    <property type="entry name" value="PncC_domain"/>
    <property type="match status" value="1"/>
</dbReference>
<reference evidence="2" key="1">
    <citation type="submission" date="2018-06" db="EMBL/GenBank/DDBJ databases">
        <authorList>
            <person name="Zhirakovskaya E."/>
        </authorList>
    </citation>
    <scope>NUCLEOTIDE SEQUENCE</scope>
</reference>
<evidence type="ECO:0000313" key="2">
    <source>
        <dbReference type="EMBL" id="VAX05195.1"/>
    </source>
</evidence>
<proteinExistence type="predicted"/>